<organism evidence="1">
    <name type="scientific">Pseudomonas syringae CC1417</name>
    <dbReference type="NCBI Taxonomy" id="1357272"/>
    <lineage>
        <taxon>Bacteria</taxon>
        <taxon>Pseudomonadati</taxon>
        <taxon>Pseudomonadota</taxon>
        <taxon>Gammaproteobacteria</taxon>
        <taxon>Pseudomonadales</taxon>
        <taxon>Pseudomonadaceae</taxon>
        <taxon>Pseudomonas</taxon>
        <taxon>Pseudomonas syringae</taxon>
    </lineage>
</organism>
<evidence type="ECO:0000313" key="1">
    <source>
        <dbReference type="EMBL" id="XCN69168.1"/>
    </source>
</evidence>
<reference evidence="1" key="2">
    <citation type="submission" date="2024-07" db="EMBL/GenBank/DDBJ databases">
        <title>A complete genome sequence for Pseudomonas syringae CC1417.</title>
        <authorList>
            <person name="Baltrus D.A."/>
        </authorList>
    </citation>
    <scope>NUCLEOTIDE SEQUENCE</scope>
    <source>
        <strain evidence="1">CC1417</strain>
    </source>
</reference>
<dbReference type="EMBL" id="CP159362">
    <property type="protein sequence ID" value="XCN69168.1"/>
    <property type="molecule type" value="Genomic_DNA"/>
</dbReference>
<accession>A0AAU8LLT9</accession>
<protein>
    <submittedName>
        <fullName evidence="1">Uncharacterized protein</fullName>
    </submittedName>
</protein>
<dbReference type="RefSeq" id="WP_152534905.1">
    <property type="nucleotide sequence ID" value="NZ_CP159362.1"/>
</dbReference>
<name>A0AAU8LLT9_PSESX</name>
<dbReference type="AlphaFoldDB" id="A0AAU8LLT9"/>
<proteinExistence type="predicted"/>
<reference evidence="1" key="1">
    <citation type="journal article" date="2014" name="Genome Announc.">
        <title>Draft Genome Sequences of a Phylogenetically Diverse Suite of Pseudomonas syringae Strains from Multiple Source Populations.</title>
        <authorList>
            <person name="Baltrus D.A."/>
            <person name="Yourstone S."/>
            <person name="Lind A."/>
            <person name="Guilbaud C."/>
            <person name="Sands D.C."/>
            <person name="Jones C.D."/>
            <person name="Morris C.E."/>
            <person name="Dangl J.L."/>
        </authorList>
    </citation>
    <scope>NUCLEOTIDE SEQUENCE</scope>
    <source>
        <strain evidence="1">CC1417</strain>
    </source>
</reference>
<gene>
    <name evidence="1" type="ORF">N011_07755</name>
</gene>
<sequence length="141" mass="15770">MMVSLKLPASSRSGYIANLKDVTSLVPENDWVWAVLEFYGAGIAPAGLHMADFEDRIQALDTGWVFSWKELCLFANGIQQVFSCFIVAVDAVEKIVKPIEVDEPPQNCFIALEAFDSHEWIIWSDFPELLSPFSALRESNG</sequence>